<reference evidence="1 2" key="1">
    <citation type="journal article" date="2022" name="Plant J.">
        <title>Chromosome-level genome of Camellia lanceoleosa provides a valuable resource for understanding genome evolution and self-incompatibility.</title>
        <authorList>
            <person name="Gong W."/>
            <person name="Xiao S."/>
            <person name="Wang L."/>
            <person name="Liao Z."/>
            <person name="Chang Y."/>
            <person name="Mo W."/>
            <person name="Hu G."/>
            <person name="Li W."/>
            <person name="Zhao G."/>
            <person name="Zhu H."/>
            <person name="Hu X."/>
            <person name="Ji K."/>
            <person name="Xiang X."/>
            <person name="Song Q."/>
            <person name="Yuan D."/>
            <person name="Jin S."/>
            <person name="Zhang L."/>
        </authorList>
    </citation>
    <scope>NUCLEOTIDE SEQUENCE [LARGE SCALE GENOMIC DNA]</scope>
    <source>
        <strain evidence="1">SQ_2022a</strain>
    </source>
</reference>
<name>A0ACC0GGV5_9ERIC</name>
<accession>A0ACC0GGV5</accession>
<keyword evidence="2" id="KW-1185">Reference proteome</keyword>
<sequence>MSEDGGVKTDLPRLVCQLRNSVQQSADNNFIAENTKLLRLNEDAVKVYRHSSWCRFGLYELDFGWGKPTYTTVVLFGAPAGIGLLDTRWLSNRSVDDFVERRHGMALFESDQELPAFASPNRSALKN</sequence>
<gene>
    <name evidence="1" type="ORF">LOK49_LG09G01429</name>
</gene>
<dbReference type="Proteomes" id="UP001060215">
    <property type="component" value="Chromosome 8"/>
</dbReference>
<dbReference type="EMBL" id="CM045765">
    <property type="protein sequence ID" value="KAI7999692.1"/>
    <property type="molecule type" value="Genomic_DNA"/>
</dbReference>
<evidence type="ECO:0000313" key="2">
    <source>
        <dbReference type="Proteomes" id="UP001060215"/>
    </source>
</evidence>
<organism evidence="1 2">
    <name type="scientific">Camellia lanceoleosa</name>
    <dbReference type="NCBI Taxonomy" id="1840588"/>
    <lineage>
        <taxon>Eukaryota</taxon>
        <taxon>Viridiplantae</taxon>
        <taxon>Streptophyta</taxon>
        <taxon>Embryophyta</taxon>
        <taxon>Tracheophyta</taxon>
        <taxon>Spermatophyta</taxon>
        <taxon>Magnoliopsida</taxon>
        <taxon>eudicotyledons</taxon>
        <taxon>Gunneridae</taxon>
        <taxon>Pentapetalae</taxon>
        <taxon>asterids</taxon>
        <taxon>Ericales</taxon>
        <taxon>Theaceae</taxon>
        <taxon>Camellia</taxon>
    </lineage>
</organism>
<comment type="caution">
    <text evidence="1">The sequence shown here is derived from an EMBL/GenBank/DDBJ whole genome shotgun (WGS) entry which is preliminary data.</text>
</comment>
<proteinExistence type="predicted"/>
<protein>
    <submittedName>
        <fullName evidence="1">Vinorine synthase</fullName>
    </submittedName>
</protein>
<evidence type="ECO:0000313" key="1">
    <source>
        <dbReference type="EMBL" id="KAI7999692.1"/>
    </source>
</evidence>